<comment type="caution">
    <text evidence="1">The sequence shown here is derived from an EMBL/GenBank/DDBJ whole genome shotgun (WGS) entry which is preliminary data.</text>
</comment>
<evidence type="ECO:0000313" key="1">
    <source>
        <dbReference type="EMBL" id="MED6291186.1"/>
    </source>
</evidence>
<reference evidence="1 2" key="1">
    <citation type="submission" date="2021-06" db="EMBL/GenBank/DDBJ databases">
        <authorList>
            <person name="Palmer J.M."/>
        </authorList>
    </citation>
    <scope>NUCLEOTIDE SEQUENCE [LARGE SCALE GENOMIC DNA]</scope>
    <source>
        <strain evidence="1 2">CL_MEX2019</strain>
        <tissue evidence="1">Muscle</tissue>
    </source>
</reference>
<proteinExistence type="predicted"/>
<accession>A0ABU7EVF2</accession>
<protein>
    <submittedName>
        <fullName evidence="1">Uncharacterized protein</fullName>
    </submittedName>
</protein>
<gene>
    <name evidence="1" type="ORF">CHARACLAT_020876</name>
</gene>
<dbReference type="Proteomes" id="UP001352852">
    <property type="component" value="Unassembled WGS sequence"/>
</dbReference>
<dbReference type="EMBL" id="JAHUTJ010067577">
    <property type="protein sequence ID" value="MED6291186.1"/>
    <property type="molecule type" value="Genomic_DNA"/>
</dbReference>
<sequence>MSKSADAAPCSPFCRMKCRSSISSSCSHEQVTYCRLRSSESIYFVDTDCVIPPRSFCVHVDLQKQAGKGDSTVCSFRGVHLMVHCTVPCDMEAISHWLC</sequence>
<keyword evidence="2" id="KW-1185">Reference proteome</keyword>
<evidence type="ECO:0000313" key="2">
    <source>
        <dbReference type="Proteomes" id="UP001352852"/>
    </source>
</evidence>
<name>A0ABU7EVF2_9TELE</name>
<organism evidence="1 2">
    <name type="scientific">Characodon lateralis</name>
    <dbReference type="NCBI Taxonomy" id="208331"/>
    <lineage>
        <taxon>Eukaryota</taxon>
        <taxon>Metazoa</taxon>
        <taxon>Chordata</taxon>
        <taxon>Craniata</taxon>
        <taxon>Vertebrata</taxon>
        <taxon>Euteleostomi</taxon>
        <taxon>Actinopterygii</taxon>
        <taxon>Neopterygii</taxon>
        <taxon>Teleostei</taxon>
        <taxon>Neoteleostei</taxon>
        <taxon>Acanthomorphata</taxon>
        <taxon>Ovalentaria</taxon>
        <taxon>Atherinomorphae</taxon>
        <taxon>Cyprinodontiformes</taxon>
        <taxon>Goodeidae</taxon>
        <taxon>Characodon</taxon>
    </lineage>
</organism>